<organism evidence="2 3">
    <name type="scientific">Tetracentron sinense</name>
    <name type="common">Spur-leaf</name>
    <dbReference type="NCBI Taxonomy" id="13715"/>
    <lineage>
        <taxon>Eukaryota</taxon>
        <taxon>Viridiplantae</taxon>
        <taxon>Streptophyta</taxon>
        <taxon>Embryophyta</taxon>
        <taxon>Tracheophyta</taxon>
        <taxon>Spermatophyta</taxon>
        <taxon>Magnoliopsida</taxon>
        <taxon>Trochodendrales</taxon>
        <taxon>Trochodendraceae</taxon>
        <taxon>Tetracentron</taxon>
    </lineage>
</organism>
<feature type="coiled-coil region" evidence="1">
    <location>
        <begin position="26"/>
        <end position="53"/>
    </location>
</feature>
<sequence>MTEKTDVVLHSLKSQKLCKVMDDALVQNVLQRLEALELSIHEIEQGLEDVLSQMNDSVQDLKSSLRRRKGGEFGLANEAGTYLISRKKVNKVICKCFGDLKRMDNYTFSAPVDKDLDLVTMVSMLREVEAITLSVFESLLSFVYGPKAKSKLIGWSFISKLMQTKRVVCEVEEANINEVHKVDVAVQNMYLAKRKRKKRIPIKSRRLMLHCSFSTYIKLCQDIHVVQLQKCAEALRGIRLSIQDLDGLECVFRRLIKTRVPLLNNSWENPQFDNLHRHPYFLKKWPLAFAYIFV</sequence>
<dbReference type="InterPro" id="IPR004320">
    <property type="entry name" value="BPS1_pln"/>
</dbReference>
<dbReference type="Pfam" id="PF03087">
    <property type="entry name" value="BPS1"/>
    <property type="match status" value="1"/>
</dbReference>
<keyword evidence="1" id="KW-0175">Coiled coil</keyword>
<proteinExistence type="predicted"/>
<dbReference type="OrthoDB" id="1701699at2759"/>
<keyword evidence="3" id="KW-1185">Reference proteome</keyword>
<dbReference type="EMBL" id="JABCRI010000024">
    <property type="protein sequence ID" value="KAF8377724.1"/>
    <property type="molecule type" value="Genomic_DNA"/>
</dbReference>
<dbReference type="PANTHER" id="PTHR33070:SF115">
    <property type="entry name" value="T23E18.15"/>
    <property type="match status" value="1"/>
</dbReference>
<gene>
    <name evidence="2" type="ORF">HHK36_031108</name>
</gene>
<dbReference type="AlphaFoldDB" id="A0A834YE07"/>
<dbReference type="Proteomes" id="UP000655225">
    <property type="component" value="Unassembled WGS sequence"/>
</dbReference>
<protein>
    <submittedName>
        <fullName evidence="2">Uncharacterized protein</fullName>
    </submittedName>
</protein>
<dbReference type="PANTHER" id="PTHR33070">
    <property type="entry name" value="OS06G0725500 PROTEIN"/>
    <property type="match status" value="1"/>
</dbReference>
<evidence type="ECO:0000313" key="2">
    <source>
        <dbReference type="EMBL" id="KAF8377724.1"/>
    </source>
</evidence>
<reference evidence="2 3" key="1">
    <citation type="submission" date="2020-04" db="EMBL/GenBank/DDBJ databases">
        <title>Plant Genome Project.</title>
        <authorList>
            <person name="Zhang R.-G."/>
        </authorList>
    </citation>
    <scope>NUCLEOTIDE SEQUENCE [LARGE SCALE GENOMIC DNA]</scope>
    <source>
        <strain evidence="2">YNK0</strain>
        <tissue evidence="2">Leaf</tissue>
    </source>
</reference>
<name>A0A834YE07_TETSI</name>
<dbReference type="GO" id="GO:0048364">
    <property type="term" value="P:root development"/>
    <property type="evidence" value="ECO:0007669"/>
    <property type="project" value="InterPro"/>
</dbReference>
<accession>A0A834YE07</accession>
<evidence type="ECO:0000256" key="1">
    <source>
        <dbReference type="SAM" id="Coils"/>
    </source>
</evidence>
<comment type="caution">
    <text evidence="2">The sequence shown here is derived from an EMBL/GenBank/DDBJ whole genome shotgun (WGS) entry which is preliminary data.</text>
</comment>
<evidence type="ECO:0000313" key="3">
    <source>
        <dbReference type="Proteomes" id="UP000655225"/>
    </source>
</evidence>
<dbReference type="GO" id="GO:0048367">
    <property type="term" value="P:shoot system development"/>
    <property type="evidence" value="ECO:0007669"/>
    <property type="project" value="InterPro"/>
</dbReference>